<proteinExistence type="predicted"/>
<sequence length="243" mass="26456">MRLSDKQQQKGQPFGAAMEAGCSVATKENREGGRVLRLNWRKEIEATRIKNVGSGGPASPSQPVVGVVSLVCFPPYASFDFPIRVQAGNGTTLFNKKQSLRVVQSTDEETVSDDASLRPRKMRKMVSMPKLLGGIRDIISDKFVVPGQKQIAVVPSSLKESPSPFTSIFSFNLGSNSVLGGALGASGYSSPSEKPSMVDEMRTVSHTMVFRLMLQVGLLLRIPYRWETSLLKSGVAVLIPRQK</sequence>
<dbReference type="AlphaFoldDB" id="A0AA36A2C4"/>
<evidence type="ECO:0000313" key="1">
    <source>
        <dbReference type="EMBL" id="CAI9303314.1"/>
    </source>
</evidence>
<keyword evidence="2" id="KW-1185">Reference proteome</keyword>
<evidence type="ECO:0000313" key="2">
    <source>
        <dbReference type="Proteomes" id="UP001177003"/>
    </source>
</evidence>
<protein>
    <submittedName>
        <fullName evidence="1">Uncharacterized protein</fullName>
    </submittedName>
</protein>
<accession>A0AA36A2C4</accession>
<organism evidence="1 2">
    <name type="scientific">Lactuca saligna</name>
    <name type="common">Willowleaf lettuce</name>
    <dbReference type="NCBI Taxonomy" id="75948"/>
    <lineage>
        <taxon>Eukaryota</taxon>
        <taxon>Viridiplantae</taxon>
        <taxon>Streptophyta</taxon>
        <taxon>Embryophyta</taxon>
        <taxon>Tracheophyta</taxon>
        <taxon>Spermatophyta</taxon>
        <taxon>Magnoliopsida</taxon>
        <taxon>eudicotyledons</taxon>
        <taxon>Gunneridae</taxon>
        <taxon>Pentapetalae</taxon>
        <taxon>asterids</taxon>
        <taxon>campanulids</taxon>
        <taxon>Asterales</taxon>
        <taxon>Asteraceae</taxon>
        <taxon>Cichorioideae</taxon>
        <taxon>Cichorieae</taxon>
        <taxon>Lactucinae</taxon>
        <taxon>Lactuca</taxon>
    </lineage>
</organism>
<gene>
    <name evidence="1" type="ORF">LSALG_LOCUS41761</name>
</gene>
<name>A0AA36A2C4_LACSI</name>
<dbReference type="EMBL" id="OX465085">
    <property type="protein sequence ID" value="CAI9303314.1"/>
    <property type="molecule type" value="Genomic_DNA"/>
</dbReference>
<reference evidence="1" key="1">
    <citation type="submission" date="2023-04" db="EMBL/GenBank/DDBJ databases">
        <authorList>
            <person name="Vijverberg K."/>
            <person name="Xiong W."/>
            <person name="Schranz E."/>
        </authorList>
    </citation>
    <scope>NUCLEOTIDE SEQUENCE</scope>
</reference>
<dbReference type="Proteomes" id="UP001177003">
    <property type="component" value="Chromosome 9"/>
</dbReference>